<dbReference type="CDD" id="cd23129">
    <property type="entry name" value="RING-HC_XBAT35-like"/>
    <property type="match status" value="1"/>
</dbReference>
<evidence type="ECO:0000256" key="9">
    <source>
        <dbReference type="SAM" id="MobiDB-lite"/>
    </source>
</evidence>
<feature type="compositionally biased region" description="Low complexity" evidence="9">
    <location>
        <begin position="776"/>
        <end position="788"/>
    </location>
</feature>
<evidence type="ECO:0000256" key="6">
    <source>
        <dbReference type="PROSITE-ProRule" id="PRU00175"/>
    </source>
</evidence>
<dbReference type="PANTHER" id="PTHR22870">
    <property type="entry name" value="REGULATOR OF CHROMOSOME CONDENSATION"/>
    <property type="match status" value="1"/>
</dbReference>
<dbReference type="CDD" id="cd00065">
    <property type="entry name" value="FYVE_like_SF"/>
    <property type="match status" value="1"/>
</dbReference>
<dbReference type="InterPro" id="IPR036770">
    <property type="entry name" value="Ankyrin_rpt-contain_sf"/>
</dbReference>
<protein>
    <recommendedName>
        <fullName evidence="16">E3 ubiquitin-protein ligase HERC2</fullName>
    </recommendedName>
</protein>
<feature type="domain" description="FYVE-type" evidence="12">
    <location>
        <begin position="620"/>
        <end position="682"/>
    </location>
</feature>
<dbReference type="Gene3D" id="3.30.40.10">
    <property type="entry name" value="Zinc/RING finger domain, C3HC4 (zinc finger)"/>
    <property type="match status" value="2"/>
</dbReference>
<dbReference type="Pfam" id="PF12796">
    <property type="entry name" value="Ank_2"/>
    <property type="match status" value="1"/>
</dbReference>
<dbReference type="Proteomes" id="UP000298416">
    <property type="component" value="Unassembled WGS sequence"/>
</dbReference>
<dbReference type="PRINTS" id="PR00633">
    <property type="entry name" value="RCCNDNSATION"/>
</dbReference>
<dbReference type="PROSITE" id="PS50088">
    <property type="entry name" value="ANK_REPEAT"/>
    <property type="match status" value="2"/>
</dbReference>
<dbReference type="SUPFAM" id="SSF48403">
    <property type="entry name" value="Ankyrin repeat"/>
    <property type="match status" value="1"/>
</dbReference>
<dbReference type="SMART" id="SM00064">
    <property type="entry name" value="FYVE"/>
    <property type="match status" value="1"/>
</dbReference>
<evidence type="ECO:0000313" key="15">
    <source>
        <dbReference type="Proteomes" id="UP000298416"/>
    </source>
</evidence>
<feature type="compositionally biased region" description="Low complexity" evidence="9">
    <location>
        <begin position="1415"/>
        <end position="1431"/>
    </location>
</feature>
<evidence type="ECO:0000313" key="14">
    <source>
        <dbReference type="EMBL" id="KAG6393408.1"/>
    </source>
</evidence>
<organism evidence="14">
    <name type="scientific">Salvia splendens</name>
    <name type="common">Scarlet sage</name>
    <dbReference type="NCBI Taxonomy" id="180675"/>
    <lineage>
        <taxon>Eukaryota</taxon>
        <taxon>Viridiplantae</taxon>
        <taxon>Streptophyta</taxon>
        <taxon>Embryophyta</taxon>
        <taxon>Tracheophyta</taxon>
        <taxon>Spermatophyta</taxon>
        <taxon>Magnoliopsida</taxon>
        <taxon>eudicotyledons</taxon>
        <taxon>Gunneridae</taxon>
        <taxon>Pentapetalae</taxon>
        <taxon>asterids</taxon>
        <taxon>lamiids</taxon>
        <taxon>Lamiales</taxon>
        <taxon>Lamiaceae</taxon>
        <taxon>Nepetoideae</taxon>
        <taxon>Mentheae</taxon>
        <taxon>Salviinae</taxon>
        <taxon>Salvia</taxon>
        <taxon>Salvia subgen. Calosphace</taxon>
        <taxon>core Calosphace</taxon>
    </lineage>
</organism>
<dbReference type="PANTHER" id="PTHR22870:SF352">
    <property type="entry name" value="REGULATOR OF CHROMOSOME CONDENSATION (RCC1) FAMILY PROTEIN"/>
    <property type="match status" value="1"/>
</dbReference>
<dbReference type="Pfam" id="PF08381">
    <property type="entry name" value="BRX"/>
    <property type="match status" value="1"/>
</dbReference>
<comment type="caution">
    <text evidence="14">The sequence shown here is derived from an EMBL/GenBank/DDBJ whole genome shotgun (WGS) entry which is preliminary data.</text>
</comment>
<feature type="repeat" description="ANK" evidence="5">
    <location>
        <begin position="1105"/>
        <end position="1137"/>
    </location>
</feature>
<dbReference type="FunFam" id="2.130.10.30:FF:000028">
    <property type="entry name" value="PH, RCC1 and FYVE domains-containing protein 1"/>
    <property type="match status" value="1"/>
</dbReference>
<feature type="repeat" description="RCC1" evidence="7">
    <location>
        <begin position="564"/>
        <end position="615"/>
    </location>
</feature>
<dbReference type="Pfam" id="PF25390">
    <property type="entry name" value="WD40_RLD"/>
    <property type="match status" value="1"/>
</dbReference>
<evidence type="ECO:0000256" key="2">
    <source>
        <dbReference type="ARBA" id="ARBA00022737"/>
    </source>
</evidence>
<dbReference type="InterPro" id="IPR009091">
    <property type="entry name" value="RCC1/BLIP-II"/>
</dbReference>
<feature type="coiled-coil region" evidence="8">
    <location>
        <begin position="813"/>
        <end position="847"/>
    </location>
</feature>
<feature type="repeat" description="ANK" evidence="5">
    <location>
        <begin position="1069"/>
        <end position="1102"/>
    </location>
</feature>
<dbReference type="Pfam" id="PF01363">
    <property type="entry name" value="FYVE"/>
    <property type="match status" value="1"/>
</dbReference>
<dbReference type="Gene3D" id="2.30.29.30">
    <property type="entry name" value="Pleckstrin-homology domain (PH domain)/Phosphotyrosine-binding domain (PTB)"/>
    <property type="match status" value="1"/>
</dbReference>
<dbReference type="InterPro" id="IPR013591">
    <property type="entry name" value="Brevis_radix_dom"/>
</dbReference>
<keyword evidence="10" id="KW-0812">Transmembrane</keyword>
<dbReference type="Gene3D" id="2.130.10.30">
    <property type="entry name" value="Regulator of chromosome condensation 1/beta-lactamase-inhibitor protein II"/>
    <property type="match status" value="3"/>
</dbReference>
<dbReference type="InterPro" id="IPR058923">
    <property type="entry name" value="RCC1-like_dom"/>
</dbReference>
<dbReference type="SUPFAM" id="SSF57850">
    <property type="entry name" value="RING/U-box"/>
    <property type="match status" value="1"/>
</dbReference>
<feature type="region of interest" description="Disordered" evidence="9">
    <location>
        <begin position="1371"/>
        <end position="1437"/>
    </location>
</feature>
<evidence type="ECO:0000259" key="11">
    <source>
        <dbReference type="PROSITE" id="PS50089"/>
    </source>
</evidence>
<evidence type="ECO:0000259" key="12">
    <source>
        <dbReference type="PROSITE" id="PS50178"/>
    </source>
</evidence>
<evidence type="ECO:0000259" key="13">
    <source>
        <dbReference type="PROSITE" id="PS51514"/>
    </source>
</evidence>
<feature type="domain" description="RING-type" evidence="11">
    <location>
        <begin position="1443"/>
        <end position="1482"/>
    </location>
</feature>
<dbReference type="Gene3D" id="1.25.40.20">
    <property type="entry name" value="Ankyrin repeat-containing domain"/>
    <property type="match status" value="1"/>
</dbReference>
<dbReference type="SUPFAM" id="SSF57903">
    <property type="entry name" value="FYVE/PHD zinc finger"/>
    <property type="match status" value="1"/>
</dbReference>
<proteinExistence type="predicted"/>
<dbReference type="PROSITE" id="PS50178">
    <property type="entry name" value="ZF_FYVE"/>
    <property type="match status" value="1"/>
</dbReference>
<keyword evidence="10" id="KW-1133">Transmembrane helix</keyword>
<keyword evidence="1" id="KW-0479">Metal-binding</keyword>
<keyword evidence="8" id="KW-0175">Coiled coil</keyword>
<dbReference type="Pfam" id="PF13920">
    <property type="entry name" value="zf-C3HC4_3"/>
    <property type="match status" value="1"/>
</dbReference>
<sequence length="1494" mass="163537">MKTTRMVGTTDRFVRWIGRDLVQMEWQIHLASTMIRYKVIGWMLISSCHFMFSLKALILLKKGTQLIKYSRKGKPKFCAFRLSPDEATLIWYSHGSERKLTLSSVSRIIQGQRTICKDKVEAEIWIAGLKSLISTGQSRSRRTNSNVNDLHGRSDISQDSCGFGALDCTPSASRRVSTNSRDSSVSSSSSHVGFEFANMQRTSCADGFRVSVSSNPGCSSLSSGPDDIESLGDVFLWGEIWSDGGDTDVTGKPVPVKVDVLTPKPLETNIVLDVHQIACGVRHIALVTRQGEVFTWGEESGGRLGHGIEKDFSCPRLIEFLAVTNIDYIACGEFHTGAISSSGDLYTWGDGTHNAGILGHGNDVSHWIPKRVSGLLEGLQVLSVACGAWHSALATSSGKLFTFGDGMFGALGHGDRKNVPFPKEVNSLSGLKAIAVSCGVWHTAAIIEVSNQSGSNVLSKKLFTWGDGDKYRLGHGNKDTYLTPTCVFSLIDYNIQQMACGHNMTIALTTSGHVFSMGNNAYGQLGNPQSDGKAPCLVQDRLVGEFVEQISCGADHVVVFTTRGDVFTWGRGANGRLGHGDTEDRNVPTLVEALKDKHVRNISCGSNYTTSICIHKWVSGVDQSICTACKQAFGFTRKRRSCYNCGMVHCHNCISKKAMRAALAPTPGKPHRVCDSCYMKLKKSAETGTSSTVIHRASATRRSRTNREKKRSRVLLPSAMEPVRYLEIKSGGGGLKADSYSVVRASQVPSLVQLRDVGFPSSLSALQYALKPVNISSSQPQPQYQSISRPASPYSRRPGTPPSSNPVYSRGVIDSLKMSNDILSQEIAKLQNQAKNLRQNGETKEKEIHKLMKYADDATLLAADRSFKCIRATQATNTITAEMKEIRKKLPPEISEGDFFQNVHAEIESLLETIRMLVSEDNSTFPAYQNHYENTALRGELAVYSATTATRQPSSENVPGTPEFAQMEGQREVTEQFEPGVYVTFIQLADGTKLYKGVRFSKRRFAEQQAEGWWKENKDRMLKKYIPNKRTRPSQSKDELLYQQANSGNIEGVKALHRDGAGLGWVDKEGKTPLIAACMNPQLFNVAKTLIELGANVNAYHPGPHNGTPLHHAAKRGLEQTVRLLLSHGANALQMNDYGQTPLDLARAKGHASVVRAIEGHVCLFSGWLRELYGPGFLEHLAPQLLSRKIWVVILPIGSRKLHKPFKLELVIYSGVQEGQPRTIIPLWKANLEEPNCNRPDPVAIISNISRNSRIKLAPLRDSEKLHLQRFCNACKGIPQVRHPYIPFNNQVPSAPTVSIPTFEDEELARAINASLESSPHKIPPNMDMYVGSVTHPSASPANVVNSSDHTKSYASEASASHTAYRNKFGVQEADPSDNPATPKISYPVTSPTAPVAHPAGKDDGPIWYPSNDMSPVHASSPSAASTSPSSQENGEDASHSSCTICLDAPVEGACIPCGHMAGCMMCLNEIKGKNWGCPVCRTNIEQVVRIYAV</sequence>
<dbReference type="GO" id="GO:0008270">
    <property type="term" value="F:zinc ion binding"/>
    <property type="evidence" value="ECO:0007669"/>
    <property type="project" value="UniProtKB-KW"/>
</dbReference>
<reference evidence="14" key="1">
    <citation type="submission" date="2018-01" db="EMBL/GenBank/DDBJ databases">
        <authorList>
            <person name="Mao J.F."/>
        </authorList>
    </citation>
    <scope>NUCLEOTIDE SEQUENCE</scope>
    <source>
        <strain evidence="14">Huo1</strain>
        <tissue evidence="14">Leaf</tissue>
    </source>
</reference>
<feature type="region of interest" description="Disordered" evidence="9">
    <location>
        <begin position="776"/>
        <end position="807"/>
    </location>
</feature>
<reference evidence="14" key="2">
    <citation type="submission" date="2020-08" db="EMBL/GenBank/DDBJ databases">
        <title>Plant Genome Project.</title>
        <authorList>
            <person name="Zhang R.-G."/>
        </authorList>
    </citation>
    <scope>NUCLEOTIDE SEQUENCE</scope>
    <source>
        <strain evidence="14">Huo1</strain>
        <tissue evidence="14">Leaf</tissue>
    </source>
</reference>
<dbReference type="SMART" id="SM00248">
    <property type="entry name" value="ANK"/>
    <property type="match status" value="3"/>
</dbReference>
<keyword evidence="5" id="KW-0040">ANK repeat</keyword>
<dbReference type="InterPro" id="IPR011011">
    <property type="entry name" value="Znf_FYVE_PHD"/>
</dbReference>
<dbReference type="SUPFAM" id="SSF50729">
    <property type="entry name" value="PH domain-like"/>
    <property type="match status" value="1"/>
</dbReference>
<dbReference type="InterPro" id="IPR001841">
    <property type="entry name" value="Znf_RING"/>
</dbReference>
<feature type="repeat" description="RCC1" evidence="7">
    <location>
        <begin position="512"/>
        <end position="563"/>
    </location>
</feature>
<keyword evidence="10" id="KW-0472">Membrane</keyword>
<dbReference type="EMBL" id="PNBA02000018">
    <property type="protein sequence ID" value="KAG6393408.1"/>
    <property type="molecule type" value="Genomic_DNA"/>
</dbReference>
<keyword evidence="2" id="KW-0677">Repeat</keyword>
<gene>
    <name evidence="14" type="ORF">SASPL_147649</name>
</gene>
<evidence type="ECO:0000256" key="5">
    <source>
        <dbReference type="PROSITE-ProRule" id="PRU00023"/>
    </source>
</evidence>
<feature type="domain" description="BRX" evidence="13">
    <location>
        <begin position="971"/>
        <end position="1026"/>
    </location>
</feature>
<feature type="repeat" description="RCC1" evidence="7">
    <location>
        <begin position="291"/>
        <end position="342"/>
    </location>
</feature>
<evidence type="ECO:0000256" key="10">
    <source>
        <dbReference type="SAM" id="Phobius"/>
    </source>
</evidence>
<dbReference type="PROSITE" id="PS00626">
    <property type="entry name" value="RCC1_2"/>
    <property type="match status" value="1"/>
</dbReference>
<accession>A0A8X8WFL2</accession>
<feature type="repeat" description="RCC1" evidence="7">
    <location>
        <begin position="398"/>
        <end position="449"/>
    </location>
</feature>
<keyword evidence="3 6" id="KW-0863">Zinc-finger</keyword>
<dbReference type="PROSITE" id="PS51514">
    <property type="entry name" value="BRX"/>
    <property type="match status" value="1"/>
</dbReference>
<dbReference type="InterPro" id="IPR002110">
    <property type="entry name" value="Ankyrin_rpt"/>
</dbReference>
<evidence type="ECO:0000256" key="3">
    <source>
        <dbReference type="ARBA" id="ARBA00022771"/>
    </source>
</evidence>
<dbReference type="InterPro" id="IPR000408">
    <property type="entry name" value="Reg_chr_condens"/>
</dbReference>
<keyword evidence="4" id="KW-0862">Zinc</keyword>
<dbReference type="PROSITE" id="PS50297">
    <property type="entry name" value="ANK_REP_REGION"/>
    <property type="match status" value="2"/>
</dbReference>
<dbReference type="PROSITE" id="PS50012">
    <property type="entry name" value="RCC1_3"/>
    <property type="match status" value="7"/>
</dbReference>
<name>A0A8X8WFL2_SALSN</name>
<dbReference type="InterPro" id="IPR051210">
    <property type="entry name" value="Ub_ligase/GEF_domain"/>
</dbReference>
<dbReference type="InterPro" id="IPR011993">
    <property type="entry name" value="PH-like_dom_sf"/>
</dbReference>
<evidence type="ECO:0000256" key="8">
    <source>
        <dbReference type="SAM" id="Coils"/>
    </source>
</evidence>
<dbReference type="SMART" id="SM00184">
    <property type="entry name" value="RING"/>
    <property type="match status" value="1"/>
</dbReference>
<dbReference type="InterPro" id="IPR013083">
    <property type="entry name" value="Znf_RING/FYVE/PHD"/>
</dbReference>
<dbReference type="Pfam" id="PF00023">
    <property type="entry name" value="Ank"/>
    <property type="match status" value="1"/>
</dbReference>
<feature type="repeat" description="RCC1" evidence="7">
    <location>
        <begin position="460"/>
        <end position="511"/>
    </location>
</feature>
<evidence type="ECO:0000256" key="4">
    <source>
        <dbReference type="ARBA" id="ARBA00022833"/>
    </source>
</evidence>
<dbReference type="InterPro" id="IPR000306">
    <property type="entry name" value="Znf_FYVE"/>
</dbReference>
<evidence type="ECO:0000256" key="7">
    <source>
        <dbReference type="PROSITE-ProRule" id="PRU00235"/>
    </source>
</evidence>
<feature type="repeat" description="RCC1" evidence="7">
    <location>
        <begin position="343"/>
        <end position="397"/>
    </location>
</feature>
<evidence type="ECO:0000256" key="1">
    <source>
        <dbReference type="ARBA" id="ARBA00022723"/>
    </source>
</evidence>
<evidence type="ECO:0008006" key="16">
    <source>
        <dbReference type="Google" id="ProtNLM"/>
    </source>
</evidence>
<feature type="region of interest" description="Disordered" evidence="9">
    <location>
        <begin position="1339"/>
        <end position="1359"/>
    </location>
</feature>
<feature type="repeat" description="RCC1" evidence="7">
    <location>
        <begin position="232"/>
        <end position="290"/>
    </location>
</feature>
<feature type="transmembrane region" description="Helical" evidence="10">
    <location>
        <begin position="39"/>
        <end position="60"/>
    </location>
</feature>
<dbReference type="SUPFAM" id="SSF50985">
    <property type="entry name" value="RCC1/BLIP-II"/>
    <property type="match status" value="1"/>
</dbReference>
<keyword evidence="15" id="KW-1185">Reference proteome</keyword>
<dbReference type="InterPro" id="IPR017455">
    <property type="entry name" value="Znf_FYVE-rel"/>
</dbReference>
<dbReference type="PROSITE" id="PS50089">
    <property type="entry name" value="ZF_RING_2"/>
    <property type="match status" value="1"/>
</dbReference>